<sequence length="258" mass="28841">MSSKEKFFLSLVALLLCLSFGSTAPFHHMYYLSLGDSFAAGVKPISPQKAITPSFSYANVLYYLLKRDSRYSNLKLIKYGCSGATSDDLINQDKCNKNQTNYSQLDQAIDFMKSHRGMVKFVTINIGVNDIHRYCDNTGVNDECVSEASENVSNNLNVIISKLKEAGGELVQYAGSTYFHKFTNSLDDLLVKIYSENGFRVADIRTVFDTNGDPSEFSKKVCLYTNSCNKFNNSHPNVQGSEAIGLLYYNEFSRNNAS</sequence>
<dbReference type="Pfam" id="PF13472">
    <property type="entry name" value="Lipase_GDSL_2"/>
    <property type="match status" value="1"/>
</dbReference>
<dbReference type="SUPFAM" id="SSF52266">
    <property type="entry name" value="SGNH hydrolase"/>
    <property type="match status" value="1"/>
</dbReference>
<evidence type="ECO:0000313" key="3">
    <source>
        <dbReference type="EMBL" id="CAG8534011.1"/>
    </source>
</evidence>
<accession>A0A9N9AKR2</accession>
<comment type="caution">
    <text evidence="3">The sequence shown here is derived from an EMBL/GenBank/DDBJ whole genome shotgun (WGS) entry which is preliminary data.</text>
</comment>
<evidence type="ECO:0000313" key="4">
    <source>
        <dbReference type="Proteomes" id="UP000789508"/>
    </source>
</evidence>
<proteinExistence type="predicted"/>
<dbReference type="InterPro" id="IPR013830">
    <property type="entry name" value="SGNH_hydro"/>
</dbReference>
<name>A0A9N9AKR2_9GLOM</name>
<evidence type="ECO:0000256" key="1">
    <source>
        <dbReference type="SAM" id="SignalP"/>
    </source>
</evidence>
<evidence type="ECO:0000259" key="2">
    <source>
        <dbReference type="Pfam" id="PF13472"/>
    </source>
</evidence>
<dbReference type="Proteomes" id="UP000789508">
    <property type="component" value="Unassembled WGS sequence"/>
</dbReference>
<dbReference type="EMBL" id="CAJVPS010001331">
    <property type="protein sequence ID" value="CAG8534011.1"/>
    <property type="molecule type" value="Genomic_DNA"/>
</dbReference>
<keyword evidence="4" id="KW-1185">Reference proteome</keyword>
<protein>
    <submittedName>
        <fullName evidence="3">13257_t:CDS:1</fullName>
    </submittedName>
</protein>
<gene>
    <name evidence="3" type="ORF">ALEPTO_LOCUS5080</name>
</gene>
<reference evidence="3" key="1">
    <citation type="submission" date="2021-06" db="EMBL/GenBank/DDBJ databases">
        <authorList>
            <person name="Kallberg Y."/>
            <person name="Tangrot J."/>
            <person name="Rosling A."/>
        </authorList>
    </citation>
    <scope>NUCLEOTIDE SEQUENCE</scope>
    <source>
        <strain evidence="3">FL130A</strain>
    </source>
</reference>
<feature type="chain" id="PRO_5040495422" evidence="1">
    <location>
        <begin position="24"/>
        <end position="258"/>
    </location>
</feature>
<keyword evidence="1" id="KW-0732">Signal</keyword>
<feature type="domain" description="SGNH hydrolase-type esterase" evidence="2">
    <location>
        <begin position="34"/>
        <end position="241"/>
    </location>
</feature>
<dbReference type="Gene3D" id="3.40.50.1110">
    <property type="entry name" value="SGNH hydrolase"/>
    <property type="match status" value="1"/>
</dbReference>
<dbReference type="OrthoDB" id="2367848at2759"/>
<organism evidence="3 4">
    <name type="scientific">Ambispora leptoticha</name>
    <dbReference type="NCBI Taxonomy" id="144679"/>
    <lineage>
        <taxon>Eukaryota</taxon>
        <taxon>Fungi</taxon>
        <taxon>Fungi incertae sedis</taxon>
        <taxon>Mucoromycota</taxon>
        <taxon>Glomeromycotina</taxon>
        <taxon>Glomeromycetes</taxon>
        <taxon>Archaeosporales</taxon>
        <taxon>Ambisporaceae</taxon>
        <taxon>Ambispora</taxon>
    </lineage>
</organism>
<dbReference type="InterPro" id="IPR036514">
    <property type="entry name" value="SGNH_hydro_sf"/>
</dbReference>
<feature type="signal peptide" evidence="1">
    <location>
        <begin position="1"/>
        <end position="23"/>
    </location>
</feature>
<dbReference type="AlphaFoldDB" id="A0A9N9AKR2"/>